<organism evidence="1">
    <name type="scientific">viral metagenome</name>
    <dbReference type="NCBI Taxonomy" id="1070528"/>
    <lineage>
        <taxon>unclassified sequences</taxon>
        <taxon>metagenomes</taxon>
        <taxon>organismal metagenomes</taxon>
    </lineage>
</organism>
<protein>
    <submittedName>
        <fullName evidence="1">Uncharacterized protein</fullName>
    </submittedName>
</protein>
<reference evidence="1" key="1">
    <citation type="submission" date="2020-03" db="EMBL/GenBank/DDBJ databases">
        <title>The deep terrestrial virosphere.</title>
        <authorList>
            <person name="Holmfeldt K."/>
            <person name="Nilsson E."/>
            <person name="Simone D."/>
            <person name="Lopez-Fernandez M."/>
            <person name="Wu X."/>
            <person name="de Brujin I."/>
            <person name="Lundin D."/>
            <person name="Andersson A."/>
            <person name="Bertilsson S."/>
            <person name="Dopson M."/>
        </authorList>
    </citation>
    <scope>NUCLEOTIDE SEQUENCE</scope>
    <source>
        <strain evidence="1">MM415A03562</strain>
    </source>
</reference>
<dbReference type="AlphaFoldDB" id="A0A6M3JPP2"/>
<accession>A0A6M3JPP2</accession>
<gene>
    <name evidence="1" type="ORF">MM415A03562_0002</name>
</gene>
<dbReference type="EMBL" id="MT141820">
    <property type="protein sequence ID" value="QJA70777.1"/>
    <property type="molecule type" value="Genomic_DNA"/>
</dbReference>
<name>A0A6M3JPP2_9ZZZZ</name>
<proteinExistence type="predicted"/>
<evidence type="ECO:0000313" key="1">
    <source>
        <dbReference type="EMBL" id="QJA70777.1"/>
    </source>
</evidence>
<sequence length="75" mass="8547">MRLAIGAHDARRAMWAAEDARRAAEHLARHYLLVAPVLAGHYAACALEQRAASWWWARAGNLIQTCRHPMRRHHA</sequence>